<organism evidence="4 5">
    <name type="scientific">Nannocystis pusilla</name>
    <dbReference type="NCBI Taxonomy" id="889268"/>
    <lineage>
        <taxon>Bacteria</taxon>
        <taxon>Pseudomonadati</taxon>
        <taxon>Myxococcota</taxon>
        <taxon>Polyangia</taxon>
        <taxon>Nannocystales</taxon>
        <taxon>Nannocystaceae</taxon>
        <taxon>Nannocystis</taxon>
    </lineage>
</organism>
<keyword evidence="4" id="KW-0067">ATP-binding</keyword>
<dbReference type="PANTHER" id="PTHR33295:SF8">
    <property type="entry name" value="AAA+ ATPASE DOMAIN-CONTAINING PROTEIN"/>
    <property type="match status" value="1"/>
</dbReference>
<keyword evidence="5" id="KW-1185">Reference proteome</keyword>
<reference evidence="4" key="1">
    <citation type="submission" date="2022-11" db="EMBL/GenBank/DDBJ databases">
        <title>Minimal conservation of predation-associated metabolite biosynthetic gene clusters underscores biosynthetic potential of Myxococcota including descriptions for ten novel species: Archangium lansinium sp. nov., Myxococcus landrumus sp. nov., Nannocystis bai.</title>
        <authorList>
            <person name="Ahearne A."/>
            <person name="Stevens C."/>
            <person name="Phillips K."/>
        </authorList>
    </citation>
    <scope>NUCLEOTIDE SEQUENCE</scope>
    <source>
        <strain evidence="4">Na p29</strain>
    </source>
</reference>
<dbReference type="Pfam" id="PF13635">
    <property type="entry name" value="DUF4143"/>
    <property type="match status" value="1"/>
</dbReference>
<dbReference type="Pfam" id="PF13173">
    <property type="entry name" value="AAA_14"/>
    <property type="match status" value="1"/>
</dbReference>
<dbReference type="PANTHER" id="PTHR33295">
    <property type="entry name" value="ATPASE"/>
    <property type="match status" value="1"/>
</dbReference>
<feature type="region of interest" description="Disordered" evidence="1">
    <location>
        <begin position="1"/>
        <end position="23"/>
    </location>
</feature>
<comment type="caution">
    <text evidence="4">The sequence shown here is derived from an EMBL/GenBank/DDBJ whole genome shotgun (WGS) entry which is preliminary data.</text>
</comment>
<evidence type="ECO:0000313" key="5">
    <source>
        <dbReference type="Proteomes" id="UP001150924"/>
    </source>
</evidence>
<name>A0A9X3J2U9_9BACT</name>
<gene>
    <name evidence="4" type="ORF">OV079_44875</name>
</gene>
<accession>A0A9X3J2U9</accession>
<protein>
    <submittedName>
        <fullName evidence="4">ATP-binding protein</fullName>
    </submittedName>
</protein>
<dbReference type="GO" id="GO:0005524">
    <property type="term" value="F:ATP binding"/>
    <property type="evidence" value="ECO:0007669"/>
    <property type="project" value="UniProtKB-KW"/>
</dbReference>
<evidence type="ECO:0000256" key="1">
    <source>
        <dbReference type="SAM" id="MobiDB-lite"/>
    </source>
</evidence>
<dbReference type="InterPro" id="IPR025420">
    <property type="entry name" value="DUF4143"/>
</dbReference>
<feature type="domain" description="DUF4143" evidence="3">
    <location>
        <begin position="284"/>
        <end position="436"/>
    </location>
</feature>
<dbReference type="RefSeq" id="WP_267776002.1">
    <property type="nucleotide sequence ID" value="NZ_JAPNKE010000002.1"/>
</dbReference>
<proteinExistence type="predicted"/>
<dbReference type="EMBL" id="JAPNKE010000002">
    <property type="protein sequence ID" value="MCY1012550.1"/>
    <property type="molecule type" value="Genomic_DNA"/>
</dbReference>
<dbReference type="Proteomes" id="UP001150924">
    <property type="component" value="Unassembled WGS sequence"/>
</dbReference>
<dbReference type="AlphaFoldDB" id="A0A9X3J2U9"/>
<evidence type="ECO:0000313" key="4">
    <source>
        <dbReference type="EMBL" id="MCY1012550.1"/>
    </source>
</evidence>
<dbReference type="SUPFAM" id="SSF52540">
    <property type="entry name" value="P-loop containing nucleoside triphosphate hydrolases"/>
    <property type="match status" value="1"/>
</dbReference>
<evidence type="ECO:0000259" key="2">
    <source>
        <dbReference type="Pfam" id="PF13173"/>
    </source>
</evidence>
<evidence type="ECO:0000259" key="3">
    <source>
        <dbReference type="Pfam" id="PF13635"/>
    </source>
</evidence>
<dbReference type="InterPro" id="IPR041682">
    <property type="entry name" value="AAA_14"/>
</dbReference>
<feature type="domain" description="AAA" evidence="2">
    <location>
        <begin position="148"/>
        <end position="202"/>
    </location>
</feature>
<dbReference type="InterPro" id="IPR027417">
    <property type="entry name" value="P-loop_NTPase"/>
</dbReference>
<sequence length="508" mass="56027">MIRSYRISSRRHAAPKRPSWQPSTDDFAQVFAEQNPWRTSGEVPRLFAPLQQRPLAKWLFRAMLRPTPRRYYLIVGPRRVGKSTCMYQTVEHLLAAGGGTAATMVVAARSSAADGVVAGPADALHRAVERGHGGRARLRVPRRDHVRPHWDRWLKTFYDDGWPVQIAASSSATAMLRNQSHESGVGRWDQLYLPPYSFPEYLDLLGNGLDIPAEATLNESLRAVASDPPVRPDLQPALRRFLLTGGFPELLLAGGELGAGEESDFFLQAQGRLRDGAVIRAIYQDIPQAFGIDNPMLLERLLYSLGGQITGVLSPSKIAGALGMSAPTFDKYLSYLEQAFLVFTTTNYGRVELNVQKRGRKLYFVDGAVRNAALQRDPQPLANPEEYGLLLENVVASHLHALAQLRQVRLHHWREDNLAEVDMILEEPSAPLAIEVGRGAGHHRRGLTALAERHGVFERDRYFVAPVIASTPAGATGDGIGSVPLDLFLLVVGAQAQSALRVRLGVSR</sequence>
<keyword evidence="4" id="KW-0547">Nucleotide-binding</keyword>